<sequence>MTDLNFPAKESRLQWAEFFAGGGMARAGLGDNWKCVLANDFDHIKVKCYAENWGSDDLIPGDIRTVPSTIVPDSLDLAWASTPCQNFSSAGKGEGLLGAASSVFTAWWEIIQKKYVAGTHPKIIVLENVRGLLKSRNGQDFRTVAESFGSSGYHFGVVVVDAIHFLPQSRPRIFLVAIRDDIEIPASLVSDNTVQVWHPDDLVSAIQKLPEIIRQRHVWWRLPTPPAMALTLSDILEHDAAVWHTPEQTQKLLDAMSLINISKVKNVARSNSLVVGTLFRRMRPHEGRMRSFTEIRLDGVAGCLRASDGGSSRQMLIFIEGEAIRTRHMTARESARLMGLSDDYSLPTAKTHAAKVIGDGVAIPVVRFLADSLLTPLALVGNYSALKLS</sequence>
<dbReference type="Gene3D" id="3.40.50.150">
    <property type="entry name" value="Vaccinia Virus protein VP39"/>
    <property type="match status" value="1"/>
</dbReference>
<dbReference type="InterPro" id="IPR050750">
    <property type="entry name" value="C5-MTase"/>
</dbReference>
<evidence type="ECO:0000256" key="5">
    <source>
        <dbReference type="ARBA" id="ARBA00022747"/>
    </source>
</evidence>
<evidence type="ECO:0000256" key="7">
    <source>
        <dbReference type="PROSITE-ProRule" id="PRU01016"/>
    </source>
</evidence>
<protein>
    <recommendedName>
        <fullName evidence="1">DNA (cytosine-5-)-methyltransferase</fullName>
        <ecNumber evidence="1">2.1.1.37</ecNumber>
    </recommendedName>
</protein>
<evidence type="ECO:0000256" key="6">
    <source>
        <dbReference type="ARBA" id="ARBA00047422"/>
    </source>
</evidence>
<dbReference type="SUPFAM" id="SSF53335">
    <property type="entry name" value="S-adenosyl-L-methionine-dependent methyltransferases"/>
    <property type="match status" value="1"/>
</dbReference>
<dbReference type="InterPro" id="IPR029063">
    <property type="entry name" value="SAM-dependent_MTases_sf"/>
</dbReference>
<keyword evidence="4 7" id="KW-0949">S-adenosyl-L-methionine</keyword>
<proteinExistence type="inferred from homology"/>
<dbReference type="Proteomes" id="UP001609821">
    <property type="component" value="Unassembled WGS sequence"/>
</dbReference>
<accession>A0ABW7LWL1</accession>
<dbReference type="GO" id="GO:0003886">
    <property type="term" value="F:DNA (cytosine-5-)-methyltransferase activity"/>
    <property type="evidence" value="ECO:0007669"/>
    <property type="project" value="UniProtKB-EC"/>
</dbReference>
<dbReference type="PRINTS" id="PR00105">
    <property type="entry name" value="C5METTRFRASE"/>
</dbReference>
<keyword evidence="3 7" id="KW-0808">Transferase</keyword>
<keyword evidence="10" id="KW-1185">Reference proteome</keyword>
<evidence type="ECO:0000256" key="1">
    <source>
        <dbReference type="ARBA" id="ARBA00011975"/>
    </source>
</evidence>
<evidence type="ECO:0000256" key="4">
    <source>
        <dbReference type="ARBA" id="ARBA00022691"/>
    </source>
</evidence>
<organism evidence="9 10">
    <name type="scientific">Pseudomonas kulmbachensis</name>
    <dbReference type="NCBI Taxonomy" id="3043408"/>
    <lineage>
        <taxon>Bacteria</taxon>
        <taxon>Pseudomonadati</taxon>
        <taxon>Pseudomonadota</taxon>
        <taxon>Gammaproteobacteria</taxon>
        <taxon>Pseudomonadales</taxon>
        <taxon>Pseudomonadaceae</taxon>
        <taxon>Pseudomonas</taxon>
    </lineage>
</organism>
<name>A0ABW7LWL1_9PSED</name>
<dbReference type="PROSITE" id="PS51679">
    <property type="entry name" value="SAM_MT_C5"/>
    <property type="match status" value="1"/>
</dbReference>
<dbReference type="EMBL" id="JBINXB010000008">
    <property type="protein sequence ID" value="MFH6566055.1"/>
    <property type="molecule type" value="Genomic_DNA"/>
</dbReference>
<comment type="similarity">
    <text evidence="7 8">Belongs to the class I-like SAM-binding methyltransferase superfamily. C5-methyltransferase family.</text>
</comment>
<reference evidence="9 10" key="1">
    <citation type="submission" date="2024-10" db="EMBL/GenBank/DDBJ databases">
        <title>Aeromonas and Pseudomonas from the Cagarras Archipelago, Rio de Janeiro, Brazil.</title>
        <authorList>
            <person name="Canellas A.L.B."/>
            <person name="Laport M.S."/>
        </authorList>
    </citation>
    <scope>NUCLEOTIDE SEQUENCE [LARGE SCALE GENOMIC DNA]</scope>
    <source>
        <strain evidence="9 10">CPF-4</strain>
    </source>
</reference>
<comment type="catalytic activity">
    <reaction evidence="6">
        <text>a 2'-deoxycytidine in DNA + S-adenosyl-L-methionine = a 5-methyl-2'-deoxycytidine in DNA + S-adenosyl-L-homocysteine + H(+)</text>
        <dbReference type="Rhea" id="RHEA:13681"/>
        <dbReference type="Rhea" id="RHEA-COMP:11369"/>
        <dbReference type="Rhea" id="RHEA-COMP:11370"/>
        <dbReference type="ChEBI" id="CHEBI:15378"/>
        <dbReference type="ChEBI" id="CHEBI:57856"/>
        <dbReference type="ChEBI" id="CHEBI:59789"/>
        <dbReference type="ChEBI" id="CHEBI:85452"/>
        <dbReference type="ChEBI" id="CHEBI:85454"/>
        <dbReference type="EC" id="2.1.1.37"/>
    </reaction>
</comment>
<comment type="caution">
    <text evidence="9">The sequence shown here is derived from an EMBL/GenBank/DDBJ whole genome shotgun (WGS) entry which is preliminary data.</text>
</comment>
<dbReference type="PANTHER" id="PTHR46098:SF1">
    <property type="entry name" value="TRNA (CYTOSINE(38)-C(5))-METHYLTRANSFERASE"/>
    <property type="match status" value="1"/>
</dbReference>
<keyword evidence="2 7" id="KW-0489">Methyltransferase</keyword>
<evidence type="ECO:0000313" key="10">
    <source>
        <dbReference type="Proteomes" id="UP001609821"/>
    </source>
</evidence>
<dbReference type="Pfam" id="PF00145">
    <property type="entry name" value="DNA_methylase"/>
    <property type="match status" value="1"/>
</dbReference>
<gene>
    <name evidence="9" type="ORF">ACHMWK_08750</name>
</gene>
<dbReference type="InterPro" id="IPR001525">
    <property type="entry name" value="C5_MeTfrase"/>
</dbReference>
<dbReference type="RefSeq" id="WP_395246929.1">
    <property type="nucleotide sequence ID" value="NZ_JBINXA010000008.1"/>
</dbReference>
<evidence type="ECO:0000256" key="3">
    <source>
        <dbReference type="ARBA" id="ARBA00022679"/>
    </source>
</evidence>
<keyword evidence="5" id="KW-0680">Restriction system</keyword>
<evidence type="ECO:0000256" key="2">
    <source>
        <dbReference type="ARBA" id="ARBA00022603"/>
    </source>
</evidence>
<dbReference type="EC" id="2.1.1.37" evidence="1"/>
<feature type="active site" evidence="7">
    <location>
        <position position="84"/>
    </location>
</feature>
<dbReference type="PANTHER" id="PTHR46098">
    <property type="entry name" value="TRNA (CYTOSINE(38)-C(5))-METHYLTRANSFERASE"/>
    <property type="match status" value="1"/>
</dbReference>
<evidence type="ECO:0000256" key="8">
    <source>
        <dbReference type="RuleBase" id="RU000416"/>
    </source>
</evidence>
<dbReference type="NCBIfam" id="TIGR00675">
    <property type="entry name" value="dcm"/>
    <property type="match status" value="1"/>
</dbReference>
<dbReference type="Gene3D" id="3.90.120.10">
    <property type="entry name" value="DNA Methylase, subunit A, domain 2"/>
    <property type="match status" value="1"/>
</dbReference>
<evidence type="ECO:0000313" key="9">
    <source>
        <dbReference type="EMBL" id="MFH6566055.1"/>
    </source>
</evidence>
<dbReference type="GO" id="GO:0032259">
    <property type="term" value="P:methylation"/>
    <property type="evidence" value="ECO:0007669"/>
    <property type="project" value="UniProtKB-KW"/>
</dbReference>